<dbReference type="AlphaFoldDB" id="A0A2S7C3F9"/>
<gene>
    <name evidence="1" type="ORF">XcodCFBP4690_21830</name>
</gene>
<dbReference type="Proteomes" id="UP000237872">
    <property type="component" value="Unassembled WGS sequence"/>
</dbReference>
<proteinExistence type="predicted"/>
<dbReference type="EMBL" id="MDEC01000062">
    <property type="protein sequence ID" value="PPU56071.1"/>
    <property type="molecule type" value="Genomic_DNA"/>
</dbReference>
<sequence>MGNISFLTGASSNSPSSIGESIYQLENCSVLFLAAWQKVCPDLVRAARVSSEAMAHLDHIVNVVLRARDDSKAANTYAGSQLEAGLNGQCGLSVVSVTRAQQQALPAAGPGNGVVPGTGAALTLERLLNKIKHRRPNDSNFRVDQSGQHIFVVAVDKPNHQPDSIVEFPVKEFCVQCARIAQYT</sequence>
<evidence type="ECO:0000313" key="2">
    <source>
        <dbReference type="Proteomes" id="UP000237872"/>
    </source>
</evidence>
<protein>
    <submittedName>
        <fullName evidence="1">Uncharacterized protein</fullName>
    </submittedName>
</protein>
<accession>A0A2S7C3F9</accession>
<evidence type="ECO:0000313" key="1">
    <source>
        <dbReference type="EMBL" id="PPU56071.1"/>
    </source>
</evidence>
<dbReference type="OrthoDB" id="7059957at2"/>
<name>A0A2S7C3F9_9XANT</name>
<comment type="caution">
    <text evidence="1">The sequence shown here is derived from an EMBL/GenBank/DDBJ whole genome shotgun (WGS) entry which is preliminary data.</text>
</comment>
<reference evidence="1 2" key="1">
    <citation type="submission" date="2016-08" db="EMBL/GenBank/DDBJ databases">
        <authorList>
            <person name="Seilhamer J.J."/>
        </authorList>
    </citation>
    <scope>NUCLEOTIDE SEQUENCE [LARGE SCALE GENOMIC DNA]</scope>
    <source>
        <strain evidence="1 2">CFBP4690</strain>
    </source>
</reference>
<organism evidence="1 2">
    <name type="scientific">Xanthomonas codiaei</name>
    <dbReference type="NCBI Taxonomy" id="56463"/>
    <lineage>
        <taxon>Bacteria</taxon>
        <taxon>Pseudomonadati</taxon>
        <taxon>Pseudomonadota</taxon>
        <taxon>Gammaproteobacteria</taxon>
        <taxon>Lysobacterales</taxon>
        <taxon>Lysobacteraceae</taxon>
        <taxon>Xanthomonas</taxon>
    </lineage>
</organism>